<sequence length="532" mass="60178">MATRGLHHSSFLILACILSSTDCAKQSYESSETLNRSSFPAGFVFGAGSASYQSEGAAFQDGRGLSIWDTFTHNYPEKIEDHSTGAVADEFYYSCNYKEDILRMKNIGLDAFRFSISWPRILPKGKISGGVNPLGVQFYNNLINEILSHGLQPYVTLFHWDLPQALDDDYGGFLSPKIVDDYLDYVDFCFTTFGDRVKRWLTLNEPYEFTVYGYGYGIYAPGRCSEYIGNCTCGNSATEPYIVGHHLILSHAAAVTLYREKYKVSQKGEIGVTLSSKWFVPFSKNTASQKAAQRALDFLLGWFLHPMTYGDYPKIMKSLVGYRLPKFTELESQILKNSYDFLGINYYTSFYAANAVFFNISKLSVTTDNRVINSAVKNGVPIGEPTALSWLNVCPKGIGKVVLYIKHNYGNPPIVITENGVAEANNPTLSLQESLEDELRITYHYEHLTYLLKAIKKGADVKGYFIWSFMDDFEWALGYTARFGIIFVDYEHDLGRYPKDSAIWFNKFLQGKYLISRSSAFGLIERESVFHD</sequence>
<evidence type="ECO:0000313" key="1">
    <source>
        <dbReference type="EMBL" id="KAI8026141.1"/>
    </source>
</evidence>
<proteinExistence type="predicted"/>
<protein>
    <submittedName>
        <fullName evidence="1">Beta-glucosidase 17</fullName>
    </submittedName>
</protein>
<dbReference type="Proteomes" id="UP001060215">
    <property type="component" value="Chromosome 3"/>
</dbReference>
<accession>A0ACC0IPQ5</accession>
<comment type="caution">
    <text evidence="1">The sequence shown here is derived from an EMBL/GenBank/DDBJ whole genome shotgun (WGS) entry which is preliminary data.</text>
</comment>
<name>A0ACC0IPQ5_9ERIC</name>
<keyword evidence="2" id="KW-1185">Reference proteome</keyword>
<gene>
    <name evidence="1" type="ORF">LOK49_LG02G01287</name>
</gene>
<organism evidence="1 2">
    <name type="scientific">Camellia lanceoleosa</name>
    <dbReference type="NCBI Taxonomy" id="1840588"/>
    <lineage>
        <taxon>Eukaryota</taxon>
        <taxon>Viridiplantae</taxon>
        <taxon>Streptophyta</taxon>
        <taxon>Embryophyta</taxon>
        <taxon>Tracheophyta</taxon>
        <taxon>Spermatophyta</taxon>
        <taxon>Magnoliopsida</taxon>
        <taxon>eudicotyledons</taxon>
        <taxon>Gunneridae</taxon>
        <taxon>Pentapetalae</taxon>
        <taxon>asterids</taxon>
        <taxon>Ericales</taxon>
        <taxon>Theaceae</taxon>
        <taxon>Camellia</taxon>
    </lineage>
</organism>
<evidence type="ECO:0000313" key="2">
    <source>
        <dbReference type="Proteomes" id="UP001060215"/>
    </source>
</evidence>
<dbReference type="EMBL" id="CM045760">
    <property type="protein sequence ID" value="KAI8026141.1"/>
    <property type="molecule type" value="Genomic_DNA"/>
</dbReference>
<reference evidence="1 2" key="1">
    <citation type="journal article" date="2022" name="Plant J.">
        <title>Chromosome-level genome of Camellia lanceoleosa provides a valuable resource for understanding genome evolution and self-incompatibility.</title>
        <authorList>
            <person name="Gong W."/>
            <person name="Xiao S."/>
            <person name="Wang L."/>
            <person name="Liao Z."/>
            <person name="Chang Y."/>
            <person name="Mo W."/>
            <person name="Hu G."/>
            <person name="Li W."/>
            <person name="Zhao G."/>
            <person name="Zhu H."/>
            <person name="Hu X."/>
            <person name="Ji K."/>
            <person name="Xiang X."/>
            <person name="Song Q."/>
            <person name="Yuan D."/>
            <person name="Jin S."/>
            <person name="Zhang L."/>
        </authorList>
    </citation>
    <scope>NUCLEOTIDE SEQUENCE [LARGE SCALE GENOMIC DNA]</scope>
    <source>
        <strain evidence="1">SQ_2022a</strain>
    </source>
</reference>